<keyword evidence="5" id="KW-1185">Reference proteome</keyword>
<feature type="transmembrane region" description="Helical" evidence="2">
    <location>
        <begin position="62"/>
        <end position="82"/>
    </location>
</feature>
<dbReference type="AlphaFoldDB" id="A0A2T4GS07"/>
<feature type="transmembrane region" description="Helical" evidence="2">
    <location>
        <begin position="89"/>
        <end position="109"/>
    </location>
</feature>
<organism evidence="4 5">
    <name type="scientific">Fusarium culmorum</name>
    <dbReference type="NCBI Taxonomy" id="5516"/>
    <lineage>
        <taxon>Eukaryota</taxon>
        <taxon>Fungi</taxon>
        <taxon>Dikarya</taxon>
        <taxon>Ascomycota</taxon>
        <taxon>Pezizomycotina</taxon>
        <taxon>Sordariomycetes</taxon>
        <taxon>Hypocreomycetidae</taxon>
        <taxon>Hypocreales</taxon>
        <taxon>Nectriaceae</taxon>
        <taxon>Fusarium</taxon>
    </lineage>
</organism>
<name>A0A2T4GS07_FUSCU</name>
<reference evidence="4 5" key="1">
    <citation type="submission" date="2018-02" db="EMBL/GenBank/DDBJ databases">
        <title>Fusarium culmorum secondary metabolites in fungal-bacterial-plant interactions.</title>
        <authorList>
            <person name="Schmidt R."/>
        </authorList>
    </citation>
    <scope>NUCLEOTIDE SEQUENCE [LARGE SCALE GENOMIC DNA]</scope>
    <source>
        <strain evidence="4 5">PV</strain>
    </source>
</reference>
<feature type="transmembrane region" description="Helical" evidence="2">
    <location>
        <begin position="39"/>
        <end position="56"/>
    </location>
</feature>
<sequence length="675" mass="75916">MKKTTNTNGKHAEFDASPAVPEASGSCSVSHSRNRQFKALHTVLLVIASTVIYFDLDFRLKHAVLALMFPGGGFVGLGGFWLIGFFINFLLFCGSLFLWFATANIVAPFLTRFGEALIIAVLPQANRPIMTYSYAIVASLVTTSYVVITRHMDRLRGEQLARREERNAYLPSLLADMESKQLSLSQADEDREIPEDLLKSLRWQLDLSFLDNDDWSAFDVIEQFQPAALRYQINEGIYTLAFANRFYTPSFRGSYLQEAQEKLIRKYCQEKTTNYEPVLKDNIMLTGFYLLALEFYRAATLDDKFTKDGALVLEIDKTHRYPHSARTLAKALIDNWSRSLYCLYACEPNWIYPFCNLSGINALKCFDTNEGTDNVSGLIDRFRKGYIEEFTDLDGTSVPIKNHLIGFVIPGLIGICNELSCSALTASPMPDVSARAYAFAKKEVLTLDKNGDLTDIDCLKLADKMDPGRYKSSMVTFYAQALCAANSFGDVGVAKAIERLVEKDESLEKIEEGGIITYNNVSVNMRSQLLRAKLMFHNGWKRMIEEPMPDLLKEGPILSNAKYPEVLVAKARTHDGDDLELVLYPGTEKKPVELGLSQLRVSTEYTVNGENRFKADADGKANITEHRCGSRKFDRAQRRGISCSADSCCHLIDRAHVINESTPQLRTVICPRHFA</sequence>
<gene>
    <name evidence="4" type="ORF">FCULG_00011867</name>
</gene>
<feature type="region of interest" description="Disordered" evidence="1">
    <location>
        <begin position="1"/>
        <end position="22"/>
    </location>
</feature>
<keyword evidence="2" id="KW-1133">Transmembrane helix</keyword>
<keyword evidence="2" id="KW-0472">Membrane</keyword>
<evidence type="ECO:0000256" key="1">
    <source>
        <dbReference type="SAM" id="MobiDB-lite"/>
    </source>
</evidence>
<feature type="domain" description="Linalool dehydratase/isomerase" evidence="3">
    <location>
        <begin position="230"/>
        <end position="521"/>
    </location>
</feature>
<dbReference type="Pfam" id="PF18566">
    <property type="entry name" value="Ldi"/>
    <property type="match status" value="1"/>
</dbReference>
<evidence type="ECO:0000313" key="4">
    <source>
        <dbReference type="EMBL" id="PTD06299.1"/>
    </source>
</evidence>
<dbReference type="OrthoDB" id="9979195at2759"/>
<accession>A0A2T4GS07</accession>
<proteinExistence type="predicted"/>
<dbReference type="Proteomes" id="UP000241587">
    <property type="component" value="Unassembled WGS sequence"/>
</dbReference>
<protein>
    <recommendedName>
        <fullName evidence="3">Linalool dehydratase/isomerase domain-containing protein</fullName>
    </recommendedName>
</protein>
<dbReference type="EMBL" id="PVEM01000007">
    <property type="protein sequence ID" value="PTD06299.1"/>
    <property type="molecule type" value="Genomic_DNA"/>
</dbReference>
<dbReference type="InterPro" id="IPR041411">
    <property type="entry name" value="Ldi"/>
</dbReference>
<evidence type="ECO:0000313" key="5">
    <source>
        <dbReference type="Proteomes" id="UP000241587"/>
    </source>
</evidence>
<keyword evidence="2" id="KW-0812">Transmembrane</keyword>
<comment type="caution">
    <text evidence="4">The sequence shown here is derived from an EMBL/GenBank/DDBJ whole genome shotgun (WGS) entry which is preliminary data.</text>
</comment>
<evidence type="ECO:0000256" key="2">
    <source>
        <dbReference type="SAM" id="Phobius"/>
    </source>
</evidence>
<evidence type="ECO:0000259" key="3">
    <source>
        <dbReference type="Pfam" id="PF18566"/>
    </source>
</evidence>